<feature type="modified residue" description="4-aspartylphosphate" evidence="2">
    <location>
        <position position="53"/>
    </location>
</feature>
<dbReference type="InterPro" id="IPR036388">
    <property type="entry name" value="WH-like_DNA-bd_sf"/>
</dbReference>
<comment type="caution">
    <text evidence="6">The sequence shown here is derived from an EMBL/GenBank/DDBJ whole genome shotgun (WGS) entry which is preliminary data.</text>
</comment>
<evidence type="ECO:0000313" key="7">
    <source>
        <dbReference type="Proteomes" id="UP001172778"/>
    </source>
</evidence>
<evidence type="ECO:0000313" key="6">
    <source>
        <dbReference type="EMBL" id="MDK2122505.1"/>
    </source>
</evidence>
<dbReference type="PANTHER" id="PTHR48111">
    <property type="entry name" value="REGULATOR OF RPOS"/>
    <property type="match status" value="1"/>
</dbReference>
<keyword evidence="2" id="KW-0597">Phosphoprotein</keyword>
<feature type="DNA-binding region" description="OmpR/PhoB-type" evidence="3">
    <location>
        <begin position="124"/>
        <end position="224"/>
    </location>
</feature>
<dbReference type="PANTHER" id="PTHR48111:SF6">
    <property type="entry name" value="TRANSCRIPTIONAL REGULATORY PROTEIN CREB"/>
    <property type="match status" value="1"/>
</dbReference>
<dbReference type="InterPro" id="IPR001867">
    <property type="entry name" value="OmpR/PhoB-type_DNA-bd"/>
</dbReference>
<dbReference type="SMART" id="SM00862">
    <property type="entry name" value="Trans_reg_C"/>
    <property type="match status" value="1"/>
</dbReference>
<keyword evidence="7" id="KW-1185">Reference proteome</keyword>
<dbReference type="Gene3D" id="6.10.250.690">
    <property type="match status" value="1"/>
</dbReference>
<gene>
    <name evidence="6" type="primary">creB</name>
    <name evidence="6" type="ORF">PZA18_00415</name>
</gene>
<dbReference type="SUPFAM" id="SSF46894">
    <property type="entry name" value="C-terminal effector domain of the bipartite response regulators"/>
    <property type="match status" value="1"/>
</dbReference>
<evidence type="ECO:0000256" key="3">
    <source>
        <dbReference type="PROSITE-ProRule" id="PRU01091"/>
    </source>
</evidence>
<dbReference type="InterPro" id="IPR001789">
    <property type="entry name" value="Sig_transdc_resp-reg_receiver"/>
</dbReference>
<evidence type="ECO:0000256" key="2">
    <source>
        <dbReference type="PROSITE-ProRule" id="PRU00169"/>
    </source>
</evidence>
<protein>
    <submittedName>
        <fullName evidence="6">Two-component system response regulator CreB</fullName>
    </submittedName>
</protein>
<name>A0ABT7DR07_9NEIS</name>
<reference evidence="6" key="1">
    <citation type="submission" date="2023-03" db="EMBL/GenBank/DDBJ databases">
        <title>Chitinimonas shenzhenensis gen. nov., sp. nov., a novel member of family Burkholderiaceae isolated from activated sludge collected in Shen Zhen, China.</title>
        <authorList>
            <person name="Wang X."/>
        </authorList>
    </citation>
    <scope>NUCLEOTIDE SEQUENCE</scope>
    <source>
        <strain evidence="6">DQS-5</strain>
    </source>
</reference>
<sequence length="228" mass="25490">MGDTILLIEDEAPIADTIVYALAQEGFRCDWHRLGREGVAAVRPGSHALAILDVGLPDGSGFERCKEIRAICDLPVIFLTARGDEIDRVVGLEIGADDYVVKPFSPRELVARIKAILRRGRSTSAPAAVETGFVVDETKARISFDGQILDLTRYEFRILKTLLAEPERVFSRAQLMDRAWDEPLASYERSVDAHIKTLRAKLRTVLPDQDPIQTHRGFGYSFDPLKRT</sequence>
<dbReference type="PROSITE" id="PS50110">
    <property type="entry name" value="RESPONSE_REGULATORY"/>
    <property type="match status" value="1"/>
</dbReference>
<dbReference type="Pfam" id="PF00072">
    <property type="entry name" value="Response_reg"/>
    <property type="match status" value="1"/>
</dbReference>
<dbReference type="InterPro" id="IPR016032">
    <property type="entry name" value="Sig_transdc_resp-reg_C-effctor"/>
</dbReference>
<dbReference type="PROSITE" id="PS51755">
    <property type="entry name" value="OMPR_PHOB"/>
    <property type="match status" value="1"/>
</dbReference>
<dbReference type="Proteomes" id="UP001172778">
    <property type="component" value="Unassembled WGS sequence"/>
</dbReference>
<keyword evidence="1 3" id="KW-0238">DNA-binding</keyword>
<dbReference type="Gene3D" id="1.10.10.10">
    <property type="entry name" value="Winged helix-like DNA-binding domain superfamily/Winged helix DNA-binding domain"/>
    <property type="match status" value="1"/>
</dbReference>
<dbReference type="InterPro" id="IPR039420">
    <property type="entry name" value="WalR-like"/>
</dbReference>
<proteinExistence type="predicted"/>
<dbReference type="CDD" id="cd00383">
    <property type="entry name" value="trans_reg_C"/>
    <property type="match status" value="1"/>
</dbReference>
<dbReference type="NCBIfam" id="NF008296">
    <property type="entry name" value="PRK11083.1"/>
    <property type="match status" value="1"/>
</dbReference>
<dbReference type="EMBL" id="JARRAF010000001">
    <property type="protein sequence ID" value="MDK2122505.1"/>
    <property type="molecule type" value="Genomic_DNA"/>
</dbReference>
<feature type="domain" description="OmpR/PhoB-type" evidence="5">
    <location>
        <begin position="124"/>
        <end position="224"/>
    </location>
</feature>
<organism evidence="6 7">
    <name type="scientific">Parachitinimonas caeni</name>
    <dbReference type="NCBI Taxonomy" id="3031301"/>
    <lineage>
        <taxon>Bacteria</taxon>
        <taxon>Pseudomonadati</taxon>
        <taxon>Pseudomonadota</taxon>
        <taxon>Betaproteobacteria</taxon>
        <taxon>Neisseriales</taxon>
        <taxon>Chitinibacteraceae</taxon>
        <taxon>Parachitinimonas</taxon>
    </lineage>
</organism>
<evidence type="ECO:0000259" key="4">
    <source>
        <dbReference type="PROSITE" id="PS50110"/>
    </source>
</evidence>
<dbReference type="Gene3D" id="3.40.50.2300">
    <property type="match status" value="1"/>
</dbReference>
<evidence type="ECO:0000259" key="5">
    <source>
        <dbReference type="PROSITE" id="PS51755"/>
    </source>
</evidence>
<evidence type="ECO:0000256" key="1">
    <source>
        <dbReference type="ARBA" id="ARBA00023125"/>
    </source>
</evidence>
<feature type="domain" description="Response regulatory" evidence="4">
    <location>
        <begin position="4"/>
        <end position="117"/>
    </location>
</feature>
<dbReference type="SUPFAM" id="SSF52172">
    <property type="entry name" value="CheY-like"/>
    <property type="match status" value="1"/>
</dbReference>
<accession>A0ABT7DR07</accession>
<dbReference type="InterPro" id="IPR011006">
    <property type="entry name" value="CheY-like_superfamily"/>
</dbReference>
<dbReference type="Pfam" id="PF00486">
    <property type="entry name" value="Trans_reg_C"/>
    <property type="match status" value="1"/>
</dbReference>
<dbReference type="SMART" id="SM00448">
    <property type="entry name" value="REC"/>
    <property type="match status" value="1"/>
</dbReference>